<sequence length="63" mass="7053">MLAQLRAADCRISHLPLTVPRPDAVKAAPDVGRIIQLRRLRLSAEVRASEPRLASSQPERRSR</sequence>
<evidence type="ECO:0000313" key="2">
    <source>
        <dbReference type="Proteomes" id="UP000007947"/>
    </source>
</evidence>
<protein>
    <submittedName>
        <fullName evidence="1">Uncharacterized protein</fullName>
    </submittedName>
</protein>
<reference evidence="1 2" key="1">
    <citation type="submission" date="2011-05" db="EMBL/GenBank/DDBJ databases">
        <title>Whole genome sequence of Microlunatus phosphovorus NM-1.</title>
        <authorList>
            <person name="Hosoyama A."/>
            <person name="Sasaki K."/>
            <person name="Harada T."/>
            <person name="Igarashi R."/>
            <person name="Kawakoshi A."/>
            <person name="Sasagawa M."/>
            <person name="Fukada J."/>
            <person name="Nakamura S."/>
            <person name="Katano Y."/>
            <person name="Hanada S."/>
            <person name="Kamagata Y."/>
            <person name="Nakamura N."/>
            <person name="Yamazaki S."/>
            <person name="Fujita N."/>
        </authorList>
    </citation>
    <scope>NUCLEOTIDE SEQUENCE [LARGE SCALE GENOMIC DNA]</scope>
    <source>
        <strain evidence="2">ATCC 700054 / DSM 10555 / JCM 9379 / NBRC 101784 / NCIMB 13414 / VKM Ac-1990 / NM-1</strain>
    </source>
</reference>
<keyword evidence="2" id="KW-1185">Reference proteome</keyword>
<gene>
    <name evidence="1" type="ordered locus">MLP_32950</name>
</gene>
<evidence type="ECO:0000313" key="1">
    <source>
        <dbReference type="EMBL" id="BAK36309.1"/>
    </source>
</evidence>
<dbReference type="Proteomes" id="UP000007947">
    <property type="component" value="Chromosome"/>
</dbReference>
<dbReference type="KEGG" id="mph:MLP_32950"/>
<dbReference type="EMBL" id="AP012204">
    <property type="protein sequence ID" value="BAK36309.1"/>
    <property type="molecule type" value="Genomic_DNA"/>
</dbReference>
<organism evidence="1 2">
    <name type="scientific">Microlunatus phosphovorus (strain ATCC 700054 / DSM 10555 / JCM 9379 / NBRC 101784 / NCIMB 13414 / VKM Ac-1990 / NM-1)</name>
    <dbReference type="NCBI Taxonomy" id="1032480"/>
    <lineage>
        <taxon>Bacteria</taxon>
        <taxon>Bacillati</taxon>
        <taxon>Actinomycetota</taxon>
        <taxon>Actinomycetes</taxon>
        <taxon>Propionibacteriales</taxon>
        <taxon>Propionibacteriaceae</taxon>
        <taxon>Microlunatus</taxon>
    </lineage>
</organism>
<name>F5XM52_MICPN</name>
<dbReference type="AlphaFoldDB" id="F5XM52"/>
<accession>F5XM52</accession>
<proteinExistence type="predicted"/>
<dbReference type="HOGENOM" id="CLU_2880870_0_0_11"/>